<reference evidence="5" key="1">
    <citation type="submission" date="2025-08" db="UniProtKB">
        <authorList>
            <consortium name="RefSeq"/>
        </authorList>
    </citation>
    <scope>IDENTIFICATION</scope>
    <source>
        <tissue evidence="5">Testes</tissue>
    </source>
</reference>
<feature type="domain" description="Superoxide dismutase copper/zinc binding" evidence="3">
    <location>
        <begin position="69"/>
        <end position="206"/>
    </location>
</feature>
<feature type="chain" id="PRO_5047433116" description="Superoxide dismutase [Cu-Zn]" evidence="2">
    <location>
        <begin position="25"/>
        <end position="379"/>
    </location>
</feature>
<evidence type="ECO:0000313" key="4">
    <source>
        <dbReference type="Proteomes" id="UP000694865"/>
    </source>
</evidence>
<dbReference type="InterPro" id="IPR018152">
    <property type="entry name" value="SOD_Cu/Zn_BS"/>
</dbReference>
<feature type="signal peptide" evidence="2">
    <location>
        <begin position="1"/>
        <end position="24"/>
    </location>
</feature>
<dbReference type="GeneID" id="100369638"/>
<protein>
    <recommendedName>
        <fullName evidence="1">Superoxide dismutase [Cu-Zn]</fullName>
        <ecNumber evidence="1">1.15.1.1</ecNumber>
    </recommendedName>
</protein>
<organism evidence="4 5">
    <name type="scientific">Saccoglossus kowalevskii</name>
    <name type="common">Acorn worm</name>
    <dbReference type="NCBI Taxonomy" id="10224"/>
    <lineage>
        <taxon>Eukaryota</taxon>
        <taxon>Metazoa</taxon>
        <taxon>Hemichordata</taxon>
        <taxon>Enteropneusta</taxon>
        <taxon>Harrimaniidae</taxon>
        <taxon>Saccoglossus</taxon>
    </lineage>
</organism>
<dbReference type="Pfam" id="PF00080">
    <property type="entry name" value="Sod_Cu"/>
    <property type="match status" value="2"/>
</dbReference>
<dbReference type="SUPFAM" id="SSF49329">
    <property type="entry name" value="Cu,Zn superoxide dismutase-like"/>
    <property type="match status" value="2"/>
</dbReference>
<evidence type="ECO:0000313" key="5">
    <source>
        <dbReference type="RefSeq" id="XP_002739488.1"/>
    </source>
</evidence>
<comment type="cofactor">
    <cofactor evidence="1">
        <name>Zn(2+)</name>
        <dbReference type="ChEBI" id="CHEBI:29105"/>
    </cofactor>
    <text evidence="1">Binds 1 zinc ion per subunit.</text>
</comment>
<keyword evidence="2" id="KW-0732">Signal</keyword>
<keyword evidence="1" id="KW-0479">Metal-binding</keyword>
<dbReference type="PROSITE" id="PS00332">
    <property type="entry name" value="SOD_CU_ZN_2"/>
    <property type="match status" value="2"/>
</dbReference>
<dbReference type="InterPro" id="IPR001424">
    <property type="entry name" value="SOD_Cu_Zn_dom"/>
</dbReference>
<evidence type="ECO:0000256" key="2">
    <source>
        <dbReference type="SAM" id="SignalP"/>
    </source>
</evidence>
<sequence>MAIIFAVCVAAICLGAIVPPKTYAVVGERSVKSSSSRLSSKSTEYVYAGCSLRANPVQNIDPDINRPIEGYIEARQLISGGVVDITLDLSGFNSNSSHGFHIHTFGYIDSRRGCGAAGGHFNPGNRAHGAPKDDERHVGDLGNIESDENGNVKTVIRDDVASLIGTDSIIGRSFVVHAGIDDLGRGGDEGSRTTGNAGARLACCTIGLIPKYIHAGCYLRPNPSLNSNDEIYRPIEGSIHVKQLSTGGEVEITLDLSGFDSNSRHAFHVHTYGYIDAVSGCKAIGGHYNPYSDRHGGPGEPERHVGDLGNIESDENGNVKTVIRDDVVSLVGSPSILGRAFDVHVGVDDLGRADNEKSRLSGNAGPRIACCVIGMIPAP</sequence>
<dbReference type="CDD" id="cd00305">
    <property type="entry name" value="Cu-Zn_Superoxide_Dismutase"/>
    <property type="match status" value="2"/>
</dbReference>
<accession>A0ABM0GXG4</accession>
<keyword evidence="1" id="KW-0862">Zinc</keyword>
<keyword evidence="1" id="KW-0560">Oxidoreductase</keyword>
<dbReference type="PANTHER" id="PTHR10003">
    <property type="entry name" value="SUPEROXIDE DISMUTASE CU-ZN -RELATED"/>
    <property type="match status" value="1"/>
</dbReference>
<feature type="domain" description="Superoxide dismutase copper/zinc binding" evidence="3">
    <location>
        <begin position="236"/>
        <end position="373"/>
    </location>
</feature>
<dbReference type="Gene3D" id="2.60.40.200">
    <property type="entry name" value="Superoxide dismutase, copper/zinc binding domain"/>
    <property type="match status" value="2"/>
</dbReference>
<dbReference type="Proteomes" id="UP000694865">
    <property type="component" value="Unplaced"/>
</dbReference>
<comment type="catalytic activity">
    <reaction evidence="1">
        <text>2 superoxide + 2 H(+) = H2O2 + O2</text>
        <dbReference type="Rhea" id="RHEA:20696"/>
        <dbReference type="ChEBI" id="CHEBI:15378"/>
        <dbReference type="ChEBI" id="CHEBI:15379"/>
        <dbReference type="ChEBI" id="CHEBI:16240"/>
        <dbReference type="ChEBI" id="CHEBI:18421"/>
        <dbReference type="EC" id="1.15.1.1"/>
    </reaction>
</comment>
<dbReference type="PRINTS" id="PR00068">
    <property type="entry name" value="CUZNDISMTASE"/>
</dbReference>
<name>A0ABM0GXG4_SACKO</name>
<gene>
    <name evidence="5" type="primary">LOC100369638</name>
</gene>
<keyword evidence="4" id="KW-1185">Reference proteome</keyword>
<comment type="cofactor">
    <cofactor evidence="1">
        <name>Cu cation</name>
        <dbReference type="ChEBI" id="CHEBI:23378"/>
    </cofactor>
    <text evidence="1">Binds 1 copper ion per subunit.</text>
</comment>
<dbReference type="InterPro" id="IPR036423">
    <property type="entry name" value="SOD-like_Cu/Zn_dom_sf"/>
</dbReference>
<proteinExistence type="inferred from homology"/>
<dbReference type="EC" id="1.15.1.1" evidence="1"/>
<evidence type="ECO:0000256" key="1">
    <source>
        <dbReference type="RuleBase" id="RU000393"/>
    </source>
</evidence>
<evidence type="ECO:0000259" key="3">
    <source>
        <dbReference type="Pfam" id="PF00080"/>
    </source>
</evidence>
<dbReference type="InterPro" id="IPR024134">
    <property type="entry name" value="SOD_Cu/Zn_/chaperone"/>
</dbReference>
<comment type="function">
    <text evidence="1">Destroys radicals which are normally produced within the cells and which are toxic to biological systems.</text>
</comment>
<keyword evidence="1" id="KW-0186">Copper</keyword>
<dbReference type="RefSeq" id="XP_002739488.1">
    <property type="nucleotide sequence ID" value="XM_002739442.2"/>
</dbReference>
<comment type="similarity">
    <text evidence="1">Belongs to the Cu-Zn superoxide dismutase family.</text>
</comment>